<dbReference type="GO" id="GO:0003700">
    <property type="term" value="F:DNA-binding transcription factor activity"/>
    <property type="evidence" value="ECO:0007669"/>
    <property type="project" value="InterPro"/>
</dbReference>
<accession>A0A7J5AM50</accession>
<sequence length="346" mass="40670">MGSFSTLINTITIGASFMIGLLFLSAHFKNKKGNIFLGLFLWSLSYMQLTEIEGDNFLSKLETTFEVVLFILVFLFLYLIKTVNKPFKKWYWLLFVPGILMNILLLFGNYDKENNEMEVFKIFYVFNLALVIYVFKILKDHKKKVNNYYSNIEQKTLTWLKSLIYFILLLHATFILENLIPINNSIPSIIIFAMVYWIGYNGFSQPEILNDVVDITKDKVKEIKQEDTLVESQKEYDYLKETIQEKRLYAKQNITLRDLALSLEMKENRISTLIKLHSKTTFYHFINHFRVEEFKKSMKSTKSKQLSVFGLAQEVGFSSKSTFYSAFKAVEGMTPKQYEQTLKEFD</sequence>
<dbReference type="PROSITE" id="PS01124">
    <property type="entry name" value="HTH_ARAC_FAMILY_2"/>
    <property type="match status" value="1"/>
</dbReference>
<keyword evidence="3" id="KW-0804">Transcription</keyword>
<keyword evidence="4" id="KW-0812">Transmembrane</keyword>
<dbReference type="InterPro" id="IPR018060">
    <property type="entry name" value="HTH_AraC"/>
</dbReference>
<evidence type="ECO:0000256" key="4">
    <source>
        <dbReference type="SAM" id="Phobius"/>
    </source>
</evidence>
<comment type="caution">
    <text evidence="6">The sequence shown here is derived from an EMBL/GenBank/DDBJ whole genome shotgun (WGS) entry which is preliminary data.</text>
</comment>
<reference evidence="6 7" key="1">
    <citation type="submission" date="2019-09" db="EMBL/GenBank/DDBJ databases">
        <authorList>
            <person name="Cao W.R."/>
        </authorList>
    </citation>
    <scope>NUCLEOTIDE SEQUENCE [LARGE SCALE GENOMIC DNA]</scope>
    <source>
        <strain evidence="7">a4</strain>
    </source>
</reference>
<dbReference type="GO" id="GO:0043565">
    <property type="term" value="F:sequence-specific DNA binding"/>
    <property type="evidence" value="ECO:0007669"/>
    <property type="project" value="InterPro"/>
</dbReference>
<dbReference type="PANTHER" id="PTHR43280">
    <property type="entry name" value="ARAC-FAMILY TRANSCRIPTIONAL REGULATOR"/>
    <property type="match status" value="1"/>
</dbReference>
<feature type="transmembrane region" description="Helical" evidence="4">
    <location>
        <begin position="122"/>
        <end position="138"/>
    </location>
</feature>
<name>A0A7J5AM50_9FLAO</name>
<keyword evidence="1" id="KW-0805">Transcription regulation</keyword>
<evidence type="ECO:0000259" key="5">
    <source>
        <dbReference type="PROSITE" id="PS01124"/>
    </source>
</evidence>
<feature type="transmembrane region" description="Helical" evidence="4">
    <location>
        <begin position="6"/>
        <end position="26"/>
    </location>
</feature>
<organism evidence="6 7">
    <name type="scientific">Tenacibaculum aiptasiae</name>
    <dbReference type="NCBI Taxonomy" id="426481"/>
    <lineage>
        <taxon>Bacteria</taxon>
        <taxon>Pseudomonadati</taxon>
        <taxon>Bacteroidota</taxon>
        <taxon>Flavobacteriia</taxon>
        <taxon>Flavobacteriales</taxon>
        <taxon>Flavobacteriaceae</taxon>
        <taxon>Tenacibaculum</taxon>
    </lineage>
</organism>
<feature type="transmembrane region" description="Helical" evidence="4">
    <location>
        <begin position="33"/>
        <end position="49"/>
    </location>
</feature>
<keyword evidence="7" id="KW-1185">Reference proteome</keyword>
<dbReference type="InterPro" id="IPR009057">
    <property type="entry name" value="Homeodomain-like_sf"/>
</dbReference>
<dbReference type="AlphaFoldDB" id="A0A7J5AM50"/>
<dbReference type="Proteomes" id="UP000467305">
    <property type="component" value="Unassembled WGS sequence"/>
</dbReference>
<dbReference type="EMBL" id="WAAU01000012">
    <property type="protein sequence ID" value="KAB1158538.1"/>
    <property type="molecule type" value="Genomic_DNA"/>
</dbReference>
<dbReference type="SMART" id="SM00342">
    <property type="entry name" value="HTH_ARAC"/>
    <property type="match status" value="1"/>
</dbReference>
<protein>
    <submittedName>
        <fullName evidence="6">Helix-turn-helix transcriptional regulator</fullName>
    </submittedName>
</protein>
<evidence type="ECO:0000256" key="3">
    <source>
        <dbReference type="ARBA" id="ARBA00023163"/>
    </source>
</evidence>
<feature type="transmembrane region" description="Helical" evidence="4">
    <location>
        <begin position="61"/>
        <end position="80"/>
    </location>
</feature>
<dbReference type="Gene3D" id="1.10.10.60">
    <property type="entry name" value="Homeodomain-like"/>
    <property type="match status" value="1"/>
</dbReference>
<keyword evidence="4" id="KW-1133">Transmembrane helix</keyword>
<feature type="domain" description="HTH araC/xylS-type" evidence="5">
    <location>
        <begin position="233"/>
        <end position="341"/>
    </location>
</feature>
<feature type="transmembrane region" description="Helical" evidence="4">
    <location>
        <begin position="92"/>
        <end position="110"/>
    </location>
</feature>
<gene>
    <name evidence="6" type="ORF">F7018_07930</name>
</gene>
<proteinExistence type="predicted"/>
<evidence type="ECO:0000256" key="1">
    <source>
        <dbReference type="ARBA" id="ARBA00023015"/>
    </source>
</evidence>
<keyword evidence="4" id="KW-0472">Membrane</keyword>
<dbReference type="Pfam" id="PF12833">
    <property type="entry name" value="HTH_18"/>
    <property type="match status" value="1"/>
</dbReference>
<evidence type="ECO:0000256" key="2">
    <source>
        <dbReference type="ARBA" id="ARBA00023125"/>
    </source>
</evidence>
<dbReference type="RefSeq" id="WP_150899508.1">
    <property type="nucleotide sequence ID" value="NZ_WAAU01000012.1"/>
</dbReference>
<dbReference type="PANTHER" id="PTHR43280:SF29">
    <property type="entry name" value="ARAC-FAMILY TRANSCRIPTIONAL REGULATOR"/>
    <property type="match status" value="1"/>
</dbReference>
<evidence type="ECO:0000313" key="7">
    <source>
        <dbReference type="Proteomes" id="UP000467305"/>
    </source>
</evidence>
<feature type="transmembrane region" description="Helical" evidence="4">
    <location>
        <begin position="182"/>
        <end position="200"/>
    </location>
</feature>
<dbReference type="OrthoDB" id="9779074at2"/>
<dbReference type="SUPFAM" id="SSF46689">
    <property type="entry name" value="Homeodomain-like"/>
    <property type="match status" value="1"/>
</dbReference>
<keyword evidence="2" id="KW-0238">DNA-binding</keyword>
<feature type="transmembrane region" description="Helical" evidence="4">
    <location>
        <begin position="159"/>
        <end position="176"/>
    </location>
</feature>
<evidence type="ECO:0000313" key="6">
    <source>
        <dbReference type="EMBL" id="KAB1158538.1"/>
    </source>
</evidence>